<dbReference type="GO" id="GO:0001508">
    <property type="term" value="P:action potential"/>
    <property type="evidence" value="ECO:0007669"/>
    <property type="project" value="TreeGrafter"/>
</dbReference>
<feature type="transmembrane region" description="Helical" evidence="8">
    <location>
        <begin position="65"/>
        <end position="89"/>
    </location>
</feature>
<evidence type="ECO:0000256" key="4">
    <source>
        <dbReference type="ARBA" id="ARBA00022989"/>
    </source>
</evidence>
<evidence type="ECO:0000256" key="8">
    <source>
        <dbReference type="SAM" id="Phobius"/>
    </source>
</evidence>
<dbReference type="Gene3D" id="1.10.287.70">
    <property type="match status" value="1"/>
</dbReference>
<dbReference type="GO" id="GO:0008076">
    <property type="term" value="C:voltage-gated potassium channel complex"/>
    <property type="evidence" value="ECO:0007669"/>
    <property type="project" value="InterPro"/>
</dbReference>
<feature type="transmembrane region" description="Helical" evidence="8">
    <location>
        <begin position="256"/>
        <end position="274"/>
    </location>
</feature>
<feature type="transmembrane region" description="Helical" evidence="8">
    <location>
        <begin position="215"/>
        <end position="236"/>
    </location>
</feature>
<accession>A0AAU8LWS8</accession>
<evidence type="ECO:0000259" key="9">
    <source>
        <dbReference type="Pfam" id="PF07885"/>
    </source>
</evidence>
<dbReference type="GO" id="GO:0005249">
    <property type="term" value="F:voltage-gated potassium channel activity"/>
    <property type="evidence" value="ECO:0007669"/>
    <property type="project" value="InterPro"/>
</dbReference>
<dbReference type="InterPro" id="IPR028325">
    <property type="entry name" value="VG_K_chnl"/>
</dbReference>
<proteinExistence type="predicted"/>
<evidence type="ECO:0000256" key="6">
    <source>
        <dbReference type="ARBA" id="ARBA00023136"/>
    </source>
</evidence>
<sequence>MINYSNITRYIEVVSQFLVINYNDIAKYIELVSPFLVAGCIVIWWEINHLSWTAPKKKTRKDSWLLIALLAGWIFLSIPLCYLIGYTLYHQGSTIHYYNVLGIIITLFLLSGIRIWLESTEELGEGRAPKVKAVFNFSRTSILLVSAYTATTTSMPMYRSAAWIIACFLIVVVVKYRIYDDIWKYALYTSSSKRYISSHPSHTVLRGLLDHIPRAYLYASYAFTIAGLLLIGPVTVNGGGIQPGAAFNMSNMCNNTFVDFFYFNIVTMSTVGYGDISPISITAKMICSFEIIFGVVVLATVLSLMIGRVQDIATQKAQEHRDNTTNITTR</sequence>
<name>A0AAU8LWS8_9BACT</name>
<dbReference type="Pfam" id="PF07885">
    <property type="entry name" value="Ion_trans_2"/>
    <property type="match status" value="1"/>
</dbReference>
<reference evidence="10" key="2">
    <citation type="submission" date="2024-06" db="EMBL/GenBank/DDBJ databases">
        <authorList>
            <person name="Plum-Jensen L.E."/>
            <person name="Schramm A."/>
            <person name="Marshall I.P.G."/>
        </authorList>
    </citation>
    <scope>NUCLEOTIDE SEQUENCE</scope>
    <source>
        <strain evidence="10">Rat1</strain>
    </source>
</reference>
<evidence type="ECO:0000256" key="3">
    <source>
        <dbReference type="ARBA" id="ARBA00022692"/>
    </source>
</evidence>
<keyword evidence="7" id="KW-0407">Ion channel</keyword>
<dbReference type="SUPFAM" id="SSF81324">
    <property type="entry name" value="Voltage-gated potassium channels"/>
    <property type="match status" value="1"/>
</dbReference>
<keyword evidence="3 8" id="KW-0812">Transmembrane</keyword>
<dbReference type="PANTHER" id="PTHR11537:SF254">
    <property type="entry name" value="POTASSIUM VOLTAGE-GATED CHANNEL PROTEIN SHAB"/>
    <property type="match status" value="1"/>
</dbReference>
<dbReference type="EMBL" id="CP159373">
    <property type="protein sequence ID" value="XCN73321.1"/>
    <property type="molecule type" value="Genomic_DNA"/>
</dbReference>
<dbReference type="InterPro" id="IPR013099">
    <property type="entry name" value="K_chnl_dom"/>
</dbReference>
<comment type="subcellular location">
    <subcellularLocation>
        <location evidence="1">Membrane</location>
        <topology evidence="1">Multi-pass membrane protein</topology>
    </subcellularLocation>
</comment>
<keyword evidence="2" id="KW-0813">Transport</keyword>
<keyword evidence="4 8" id="KW-1133">Transmembrane helix</keyword>
<feature type="transmembrane region" description="Helical" evidence="8">
    <location>
        <begin position="286"/>
        <end position="306"/>
    </location>
</feature>
<evidence type="ECO:0000256" key="5">
    <source>
        <dbReference type="ARBA" id="ARBA00023065"/>
    </source>
</evidence>
<feature type="transmembrane region" description="Helical" evidence="8">
    <location>
        <begin position="95"/>
        <end position="117"/>
    </location>
</feature>
<dbReference type="PANTHER" id="PTHR11537">
    <property type="entry name" value="VOLTAGE-GATED POTASSIUM CHANNEL"/>
    <property type="match status" value="1"/>
</dbReference>
<evidence type="ECO:0000256" key="7">
    <source>
        <dbReference type="ARBA" id="ARBA00023303"/>
    </source>
</evidence>
<gene>
    <name evidence="10" type="ORF">Q3M24_00765</name>
</gene>
<organism evidence="10">
    <name type="scientific">Candidatus Electrothrix aestuarii</name>
    <dbReference type="NCBI Taxonomy" id="3062594"/>
    <lineage>
        <taxon>Bacteria</taxon>
        <taxon>Pseudomonadati</taxon>
        <taxon>Thermodesulfobacteriota</taxon>
        <taxon>Desulfobulbia</taxon>
        <taxon>Desulfobulbales</taxon>
        <taxon>Desulfobulbaceae</taxon>
        <taxon>Candidatus Electrothrix</taxon>
    </lineage>
</organism>
<reference evidence="10" key="1">
    <citation type="journal article" date="2024" name="Syst. Appl. Microbiol.">
        <title>First single-strain enrichments of Electrothrix cable bacteria, description of E. aestuarii sp. nov. and E. rattekaaiensis sp. nov., and proposal of a cable bacteria taxonomy following the rules of the SeqCode.</title>
        <authorList>
            <person name="Plum-Jensen L.E."/>
            <person name="Schramm A."/>
            <person name="Marshall I.P.G."/>
        </authorList>
    </citation>
    <scope>NUCLEOTIDE SEQUENCE</scope>
    <source>
        <strain evidence="10">Rat1</strain>
    </source>
</reference>
<evidence type="ECO:0000313" key="10">
    <source>
        <dbReference type="EMBL" id="XCN73321.1"/>
    </source>
</evidence>
<feature type="transmembrane region" description="Helical" evidence="8">
    <location>
        <begin position="161"/>
        <end position="178"/>
    </location>
</feature>
<protein>
    <submittedName>
        <fullName evidence="10">Ion channel</fullName>
    </submittedName>
</protein>
<keyword evidence="5" id="KW-0406">Ion transport</keyword>
<dbReference type="KEGG" id="eaj:Q3M24_00765"/>
<keyword evidence="6 8" id="KW-0472">Membrane</keyword>
<feature type="domain" description="Potassium channel" evidence="9">
    <location>
        <begin position="250"/>
        <end position="308"/>
    </location>
</feature>
<dbReference type="AlphaFoldDB" id="A0AAU8LWS8"/>
<evidence type="ECO:0000256" key="2">
    <source>
        <dbReference type="ARBA" id="ARBA00022448"/>
    </source>
</evidence>
<evidence type="ECO:0000256" key="1">
    <source>
        <dbReference type="ARBA" id="ARBA00004141"/>
    </source>
</evidence>